<accession>A0A1X0QT93</accession>
<evidence type="ECO:0000313" key="1">
    <source>
        <dbReference type="EMBL" id="ORE02972.1"/>
    </source>
</evidence>
<dbReference type="Proteomes" id="UP000242414">
    <property type="component" value="Unassembled WGS sequence"/>
</dbReference>
<dbReference type="EMBL" id="KV922024">
    <property type="protein sequence ID" value="ORE02972.1"/>
    <property type="molecule type" value="Genomic_DNA"/>
</dbReference>
<feature type="non-terminal residue" evidence="1">
    <location>
        <position position="1"/>
    </location>
</feature>
<sequence length="68" mass="7977">PLEMIPSLNCLFYADDVVLIAERSNMVDLLQQYEYHSMQMRCKWSSSKRVILDSSTDPITYTLYDQPL</sequence>
<dbReference type="AlphaFoldDB" id="A0A1X0QT93"/>
<protein>
    <recommendedName>
        <fullName evidence="2">Reverse transcriptase domain-containing protein</fullName>
    </recommendedName>
</protein>
<gene>
    <name evidence="1" type="ORF">BCV72DRAFT_182687</name>
</gene>
<dbReference type="VEuPathDB" id="FungiDB:BCV72DRAFT_182687"/>
<name>A0A1X0QT93_RHIZD</name>
<feature type="non-terminal residue" evidence="1">
    <location>
        <position position="68"/>
    </location>
</feature>
<organism evidence="1">
    <name type="scientific">Rhizopus microsporus var. microsporus</name>
    <dbReference type="NCBI Taxonomy" id="86635"/>
    <lineage>
        <taxon>Eukaryota</taxon>
        <taxon>Fungi</taxon>
        <taxon>Fungi incertae sedis</taxon>
        <taxon>Mucoromycota</taxon>
        <taxon>Mucoromycotina</taxon>
        <taxon>Mucoromycetes</taxon>
        <taxon>Mucorales</taxon>
        <taxon>Mucorineae</taxon>
        <taxon>Rhizopodaceae</taxon>
        <taxon>Rhizopus</taxon>
    </lineage>
</organism>
<reference evidence="1" key="1">
    <citation type="journal article" date="2016" name="Proc. Natl. Acad. Sci. U.S.A.">
        <title>Lipid metabolic changes in an early divergent fungus govern the establishment of a mutualistic symbiosis with endobacteria.</title>
        <authorList>
            <person name="Lastovetsky O.A."/>
            <person name="Gaspar M.L."/>
            <person name="Mondo S.J."/>
            <person name="LaButti K.M."/>
            <person name="Sandor L."/>
            <person name="Grigoriev I.V."/>
            <person name="Henry S.A."/>
            <person name="Pawlowska T.E."/>
        </authorList>
    </citation>
    <scope>NUCLEOTIDE SEQUENCE [LARGE SCALE GENOMIC DNA]</scope>
    <source>
        <strain evidence="1">ATCC 52814</strain>
    </source>
</reference>
<proteinExistence type="predicted"/>
<evidence type="ECO:0008006" key="2">
    <source>
        <dbReference type="Google" id="ProtNLM"/>
    </source>
</evidence>